<keyword evidence="4" id="KW-1185">Reference proteome</keyword>
<dbReference type="EMBL" id="CAMXCT020000281">
    <property type="protein sequence ID" value="CAL1129972.1"/>
    <property type="molecule type" value="Genomic_DNA"/>
</dbReference>
<reference evidence="3 4" key="2">
    <citation type="submission" date="2024-05" db="EMBL/GenBank/DDBJ databases">
        <authorList>
            <person name="Chen Y."/>
            <person name="Shah S."/>
            <person name="Dougan E. K."/>
            <person name="Thang M."/>
            <person name="Chan C."/>
        </authorList>
    </citation>
    <scope>NUCLEOTIDE SEQUENCE [LARGE SCALE GENOMIC DNA]</scope>
</reference>
<dbReference type="SUPFAM" id="SSF49879">
    <property type="entry name" value="SMAD/FHA domain"/>
    <property type="match status" value="1"/>
</dbReference>
<dbReference type="GO" id="GO:0008168">
    <property type="term" value="F:methyltransferase activity"/>
    <property type="evidence" value="ECO:0007669"/>
    <property type="project" value="UniProtKB-KW"/>
</dbReference>
<protein>
    <submittedName>
        <fullName evidence="3">TrmH family tRNA/rRNA methyltransferase YacO</fullName>
    </submittedName>
</protein>
<evidence type="ECO:0000313" key="2">
    <source>
        <dbReference type="EMBL" id="CAI3976597.1"/>
    </source>
</evidence>
<gene>
    <name evidence="2" type="ORF">C1SCF055_LOCUS4806</name>
</gene>
<dbReference type="EMBL" id="CAMXCT030000281">
    <property type="protein sequence ID" value="CAL4763909.1"/>
    <property type="molecule type" value="Genomic_DNA"/>
</dbReference>
<proteinExistence type="predicted"/>
<name>A0A9P1FJT7_9DINO</name>
<evidence type="ECO:0000313" key="4">
    <source>
        <dbReference type="Proteomes" id="UP001152797"/>
    </source>
</evidence>
<feature type="domain" description="FHA" evidence="1">
    <location>
        <begin position="35"/>
        <end position="85"/>
    </location>
</feature>
<dbReference type="EMBL" id="CAMXCT010000281">
    <property type="protein sequence ID" value="CAI3976597.1"/>
    <property type="molecule type" value="Genomic_DNA"/>
</dbReference>
<dbReference type="AlphaFoldDB" id="A0A9P1FJT7"/>
<keyword evidence="3" id="KW-0489">Methyltransferase</keyword>
<dbReference type="SMART" id="SM00240">
    <property type="entry name" value="FHA"/>
    <property type="match status" value="1"/>
</dbReference>
<dbReference type="Pfam" id="PF00498">
    <property type="entry name" value="FHA"/>
    <property type="match status" value="1"/>
</dbReference>
<dbReference type="InterPro" id="IPR000253">
    <property type="entry name" value="FHA_dom"/>
</dbReference>
<dbReference type="Gene3D" id="1.20.58.80">
    <property type="entry name" value="Phosphotransferase system, lactose/cellobiose-type IIA subunit"/>
    <property type="match status" value="1"/>
</dbReference>
<sequence length="262" mass="28522">MTSQGPRTLATLTFDAASQRPPLQFLLEPNGKQVITVGRAPKSDVVCTLSGISWNHLELRLPPADATLGQLHLLVKDLSMNGTGVRLSPTSQLQKVPKDTEMQLTDGGAISVPVRKPKSKGNEEQDVIQQSFMVKLEPTSLQELPPNAPAAPAVKRPAQTQAGNVPKKQATDQVLPESCTQRLAKGEALVKSARQAESRGLLIEALACYRRGLQHLIRVLPVLERGNALLAPAQKMVRDNLERAALVKERQNRLKQAEVELP</sequence>
<accession>A0A9P1FJT7</accession>
<dbReference type="SUPFAM" id="SSF116846">
    <property type="entry name" value="MIT domain"/>
    <property type="match status" value="1"/>
</dbReference>
<evidence type="ECO:0000259" key="1">
    <source>
        <dbReference type="PROSITE" id="PS50006"/>
    </source>
</evidence>
<comment type="caution">
    <text evidence="2">The sequence shown here is derived from an EMBL/GenBank/DDBJ whole genome shotgun (WGS) entry which is preliminary data.</text>
</comment>
<dbReference type="InterPro" id="IPR036181">
    <property type="entry name" value="MIT_dom_sf"/>
</dbReference>
<dbReference type="GO" id="GO:0032259">
    <property type="term" value="P:methylation"/>
    <property type="evidence" value="ECO:0007669"/>
    <property type="project" value="UniProtKB-KW"/>
</dbReference>
<dbReference type="Proteomes" id="UP001152797">
    <property type="component" value="Unassembled WGS sequence"/>
</dbReference>
<keyword evidence="3" id="KW-0808">Transferase</keyword>
<dbReference type="InterPro" id="IPR008984">
    <property type="entry name" value="SMAD_FHA_dom_sf"/>
</dbReference>
<dbReference type="Gene3D" id="2.60.200.20">
    <property type="match status" value="1"/>
</dbReference>
<dbReference type="OrthoDB" id="413548at2759"/>
<evidence type="ECO:0000313" key="3">
    <source>
        <dbReference type="EMBL" id="CAL4763909.1"/>
    </source>
</evidence>
<reference evidence="2" key="1">
    <citation type="submission" date="2022-10" db="EMBL/GenBank/DDBJ databases">
        <authorList>
            <person name="Chen Y."/>
            <person name="Dougan E. K."/>
            <person name="Chan C."/>
            <person name="Rhodes N."/>
            <person name="Thang M."/>
        </authorList>
    </citation>
    <scope>NUCLEOTIDE SEQUENCE</scope>
</reference>
<organism evidence="2">
    <name type="scientific">Cladocopium goreaui</name>
    <dbReference type="NCBI Taxonomy" id="2562237"/>
    <lineage>
        <taxon>Eukaryota</taxon>
        <taxon>Sar</taxon>
        <taxon>Alveolata</taxon>
        <taxon>Dinophyceae</taxon>
        <taxon>Suessiales</taxon>
        <taxon>Symbiodiniaceae</taxon>
        <taxon>Cladocopium</taxon>
    </lineage>
</organism>
<dbReference type="PROSITE" id="PS50006">
    <property type="entry name" value="FHA_DOMAIN"/>
    <property type="match status" value="1"/>
</dbReference>